<proteinExistence type="predicted"/>
<keyword evidence="3" id="KW-1185">Reference proteome</keyword>
<dbReference type="EMBL" id="CP046452">
    <property type="protein sequence ID" value="QGU03263.1"/>
    <property type="molecule type" value="Genomic_DNA"/>
</dbReference>
<keyword evidence="1" id="KW-0472">Membrane</keyword>
<feature type="transmembrane region" description="Helical" evidence="1">
    <location>
        <begin position="72"/>
        <end position="93"/>
    </location>
</feature>
<evidence type="ECO:0008006" key="4">
    <source>
        <dbReference type="Google" id="ProtNLM"/>
    </source>
</evidence>
<dbReference type="KEGG" id="ckw:CKALI_12125"/>
<name>A0A6B8VGI5_9CORY</name>
<feature type="transmembrane region" description="Helical" evidence="1">
    <location>
        <begin position="42"/>
        <end position="65"/>
    </location>
</feature>
<dbReference type="Proteomes" id="UP000427071">
    <property type="component" value="Chromosome"/>
</dbReference>
<dbReference type="AlphaFoldDB" id="A0A6B8VGI5"/>
<evidence type="ECO:0000256" key="1">
    <source>
        <dbReference type="SAM" id="Phobius"/>
    </source>
</evidence>
<evidence type="ECO:0000313" key="2">
    <source>
        <dbReference type="EMBL" id="QGU03263.1"/>
    </source>
</evidence>
<dbReference type="InterPro" id="IPR025962">
    <property type="entry name" value="SdpI/YhfL"/>
</dbReference>
<reference evidence="3" key="1">
    <citation type="submission" date="2019-11" db="EMBL/GenBank/DDBJ databases">
        <title>Complete genome sequence of Corynebacterium kalinowskii 1959, a novel Corynebacterium species isolated from soil of a small paddock in Vilsendorf, Germany.</title>
        <authorList>
            <person name="Schaffert L."/>
            <person name="Ruwe M."/>
            <person name="Milse J."/>
            <person name="Hanuschka K."/>
            <person name="Ortseifen V."/>
            <person name="Droste J."/>
            <person name="Brandt D."/>
            <person name="Schlueter L."/>
            <person name="Kutter Y."/>
            <person name="Vinke S."/>
            <person name="Viehoefer P."/>
            <person name="Jacob L."/>
            <person name="Luebke N.-C."/>
            <person name="Schulte-Berndt E."/>
            <person name="Hain C."/>
            <person name="Linder M."/>
            <person name="Schmidt P."/>
            <person name="Wollenschlaeger L."/>
            <person name="Luttermann T."/>
            <person name="Thieme E."/>
            <person name="Hassa J."/>
            <person name="Haak M."/>
            <person name="Wittchen M."/>
            <person name="Mentz A."/>
            <person name="Persicke M."/>
            <person name="Busche T."/>
            <person name="Ruckert C."/>
        </authorList>
    </citation>
    <scope>NUCLEOTIDE SEQUENCE [LARGE SCALE GENOMIC DNA]</scope>
    <source>
        <strain evidence="3">1959</strain>
    </source>
</reference>
<dbReference type="Pfam" id="PF13630">
    <property type="entry name" value="SdpI"/>
    <property type="match status" value="1"/>
</dbReference>
<evidence type="ECO:0000313" key="3">
    <source>
        <dbReference type="Proteomes" id="UP000427071"/>
    </source>
</evidence>
<accession>A0A6B8VGI5</accession>
<gene>
    <name evidence="2" type="ORF">CKALI_12125</name>
</gene>
<sequence length="139" mass="14521">MVLILAAALLVVGGLATARRLPGNPLIGLKVPEVRKSKEAWDVSHAVAGPMWVAAGVSLLFGGLVGLRLSTLLALIFLALTIFVAAVFLGIGANNGAKAAHLMDRQHKDEGCGEDCNCGSEEPKPEVDVAALRKAMNQR</sequence>
<protein>
    <recommendedName>
        <fullName evidence="4">SdpI family protein</fullName>
    </recommendedName>
</protein>
<keyword evidence="1" id="KW-1133">Transmembrane helix</keyword>
<keyword evidence="1" id="KW-0812">Transmembrane</keyword>
<organism evidence="2 3">
    <name type="scientific">Corynebacterium kalinowskii</name>
    <dbReference type="NCBI Taxonomy" id="2675216"/>
    <lineage>
        <taxon>Bacteria</taxon>
        <taxon>Bacillati</taxon>
        <taxon>Actinomycetota</taxon>
        <taxon>Actinomycetes</taxon>
        <taxon>Mycobacteriales</taxon>
        <taxon>Corynebacteriaceae</taxon>
        <taxon>Corynebacterium</taxon>
    </lineage>
</organism>